<sequence>MHGELWQTGAVQWALAARAVGLGQVGNLLADLAEDMPRSYTAARLRIPVAPTALALGLPTALLLAALERLEEEQLITHTLDGTDPEQLHAEIVLRSPGGPGRW</sequence>
<dbReference type="KEGG" id="kcm:ABWK59_03750"/>
<proteinExistence type="predicted"/>
<evidence type="ECO:0000313" key="1">
    <source>
        <dbReference type="EMBL" id="XCM78112.1"/>
    </source>
</evidence>
<evidence type="ECO:0008006" key="2">
    <source>
        <dbReference type="Google" id="ProtNLM"/>
    </source>
</evidence>
<protein>
    <recommendedName>
        <fullName evidence="2">MarR family protein</fullName>
    </recommendedName>
</protein>
<organism evidence="1">
    <name type="scientific">Kitasatospora camelliae</name>
    <dbReference type="NCBI Taxonomy" id="3156397"/>
    <lineage>
        <taxon>Bacteria</taxon>
        <taxon>Bacillati</taxon>
        <taxon>Actinomycetota</taxon>
        <taxon>Actinomycetes</taxon>
        <taxon>Kitasatosporales</taxon>
        <taxon>Streptomycetaceae</taxon>
        <taxon>Kitasatospora</taxon>
    </lineage>
</organism>
<reference evidence="1" key="1">
    <citation type="submission" date="2024-06" db="EMBL/GenBank/DDBJ databases">
        <title>The genome sequences of Kitasatospora sp. strain HUAS MG31.</title>
        <authorList>
            <person name="Mo P."/>
        </authorList>
    </citation>
    <scope>NUCLEOTIDE SEQUENCE</scope>
    <source>
        <strain evidence="1">HUAS MG31</strain>
    </source>
</reference>
<name>A0AAU8JQG7_9ACTN</name>
<gene>
    <name evidence="1" type="ORF">ABWK59_03750</name>
</gene>
<dbReference type="AlphaFoldDB" id="A0AAU8JQG7"/>
<accession>A0AAU8JQG7</accession>
<dbReference type="EMBL" id="CP159872">
    <property type="protein sequence ID" value="XCM78112.1"/>
    <property type="molecule type" value="Genomic_DNA"/>
</dbReference>
<dbReference type="RefSeq" id="WP_354637855.1">
    <property type="nucleotide sequence ID" value="NZ_CP159872.1"/>
</dbReference>